<dbReference type="EMBL" id="CAMPGE010021737">
    <property type="protein sequence ID" value="CAI2379862.1"/>
    <property type="molecule type" value="Genomic_DNA"/>
</dbReference>
<evidence type="ECO:0000313" key="2">
    <source>
        <dbReference type="Proteomes" id="UP001295684"/>
    </source>
</evidence>
<organism evidence="1 2">
    <name type="scientific">Euplotes crassus</name>
    <dbReference type="NCBI Taxonomy" id="5936"/>
    <lineage>
        <taxon>Eukaryota</taxon>
        <taxon>Sar</taxon>
        <taxon>Alveolata</taxon>
        <taxon>Ciliophora</taxon>
        <taxon>Intramacronucleata</taxon>
        <taxon>Spirotrichea</taxon>
        <taxon>Hypotrichia</taxon>
        <taxon>Euplotida</taxon>
        <taxon>Euplotidae</taxon>
        <taxon>Moneuplotes</taxon>
    </lineage>
</organism>
<accession>A0AAD1XX51</accession>
<name>A0AAD1XX51_EUPCR</name>
<comment type="caution">
    <text evidence="1">The sequence shown here is derived from an EMBL/GenBank/DDBJ whole genome shotgun (WGS) entry which is preliminary data.</text>
</comment>
<proteinExistence type="predicted"/>
<dbReference type="AlphaFoldDB" id="A0AAD1XX51"/>
<evidence type="ECO:0000313" key="1">
    <source>
        <dbReference type="EMBL" id="CAI2379862.1"/>
    </source>
</evidence>
<protein>
    <submittedName>
        <fullName evidence="1">Uncharacterized protein</fullName>
    </submittedName>
</protein>
<sequence>MQSRLWLTYPSRPSTGFLSDCRISSSRRGRGINTGRRCGDSGPLKSREWKCLQMKEQEHFQALPVLKARTSWYWRWCIKTALRYSGHCVREGQRSFKALGEEMRVPGGLKTRIKEDFVISTPNVVLQSPNIISNSRLCCSNCSQKLKSLAREGDNLYSYQDLEKKKLHTLIAAGYTWLSIIYVKENLKLHLL</sequence>
<keyword evidence="2" id="KW-1185">Reference proteome</keyword>
<dbReference type="Proteomes" id="UP001295684">
    <property type="component" value="Unassembled WGS sequence"/>
</dbReference>
<gene>
    <name evidence="1" type="ORF">ECRASSUSDP1_LOCUS21282</name>
</gene>
<reference evidence="1" key="1">
    <citation type="submission" date="2023-07" db="EMBL/GenBank/DDBJ databases">
        <authorList>
            <consortium name="AG Swart"/>
            <person name="Singh M."/>
            <person name="Singh A."/>
            <person name="Seah K."/>
            <person name="Emmerich C."/>
        </authorList>
    </citation>
    <scope>NUCLEOTIDE SEQUENCE</scope>
    <source>
        <strain evidence="1">DP1</strain>
    </source>
</reference>